<dbReference type="KEGG" id="nak:EH165_10785"/>
<dbReference type="OrthoDB" id="4560496at2"/>
<dbReference type="EMBL" id="CP034170">
    <property type="protein sequence ID" value="AZI58543.1"/>
    <property type="molecule type" value="Genomic_DNA"/>
</dbReference>
<gene>
    <name evidence="1" type="ORF">EH165_10785</name>
</gene>
<keyword evidence="2" id="KW-1185">Reference proteome</keyword>
<reference evidence="1 2" key="1">
    <citation type="submission" date="2018-11" db="EMBL/GenBank/DDBJ databases">
        <authorList>
            <person name="Da X."/>
        </authorList>
    </citation>
    <scope>NUCLEOTIDE SEQUENCE [LARGE SCALE GENOMIC DNA]</scope>
    <source>
        <strain evidence="1 2">S14-144</strain>
    </source>
</reference>
<protein>
    <submittedName>
        <fullName evidence="1">Uncharacterized protein</fullName>
    </submittedName>
</protein>
<sequence>MLTEASFEVTTSSLSVVAGGTAEFSVSIKNVGQKPSAENQAITLAGNGVALTGVSLTSAPVGQGLRPAGAALRGAPATTISCTNNSCLLPKVEPGVSISLTVTVTASPDAQGGPSSFEIGNVSYPFAVAVQPGYQNLTLTALDSLGTPDAGPVVAGTAVDMVLAATNAGTSNPGPISLPVQMGDSLIIDSASPDPASGSICEFVGQDLICTPGANGLGNVKLGVFVRTDAAGSASFTARLAGERVVAVTNGVEVTPRVGNQPIEIKGHFGATSVGAATLACSTPPNVTIQTSCRSTSAVQPVAPVAQQLAIPAGSTVAFAELVWAATSGESSAITADFGSGRGPEVLAGDLVPVTGGAGGFIATYRADVTGKLTGSAAVTVTNLASSLTTVVDPDATQSTPPLGAWTLSVIWSDPTSATRMVQYSNLNLGSIPPPAVVGGPPALNGPLTLATGTSSIERAWLSVWGADPWGVKTLRNAGVEVTTYVDGSEAPRLIVGSTPSVQTGFDLVEFSSQANAGNLTLSNQGEFTGLDPANPLAGLWNQDRIWVGPLLIVRNQG</sequence>
<proteinExistence type="predicted"/>
<reference evidence="1 2" key="2">
    <citation type="submission" date="2018-12" db="EMBL/GenBank/DDBJ databases">
        <title>Nakamurella antarcticus sp. nov., isolated from Antarctica South Shetland Islands soil.</title>
        <authorList>
            <person name="Peng F."/>
        </authorList>
    </citation>
    <scope>NUCLEOTIDE SEQUENCE [LARGE SCALE GENOMIC DNA]</scope>
    <source>
        <strain evidence="1 2">S14-144</strain>
    </source>
</reference>
<dbReference type="Proteomes" id="UP000268084">
    <property type="component" value="Chromosome"/>
</dbReference>
<evidence type="ECO:0000313" key="2">
    <source>
        <dbReference type="Proteomes" id="UP000268084"/>
    </source>
</evidence>
<dbReference type="AlphaFoldDB" id="A0A3G8ZMR9"/>
<name>A0A3G8ZMR9_9ACTN</name>
<evidence type="ECO:0000313" key="1">
    <source>
        <dbReference type="EMBL" id="AZI58543.1"/>
    </source>
</evidence>
<organism evidence="1 2">
    <name type="scientific">Nakamurella antarctica</name>
    <dbReference type="NCBI Taxonomy" id="1902245"/>
    <lineage>
        <taxon>Bacteria</taxon>
        <taxon>Bacillati</taxon>
        <taxon>Actinomycetota</taxon>
        <taxon>Actinomycetes</taxon>
        <taxon>Nakamurellales</taxon>
        <taxon>Nakamurellaceae</taxon>
        <taxon>Nakamurella</taxon>
    </lineage>
</organism>
<dbReference type="RefSeq" id="WP_124799452.1">
    <property type="nucleotide sequence ID" value="NZ_CP034170.1"/>
</dbReference>
<accession>A0A3G8ZMR9</accession>